<comment type="similarity">
    <text evidence="8">Belongs to the ATPase alpha/beta chains family. T3SS ATPase subfamily.</text>
</comment>
<keyword evidence="3" id="KW-0963">Cytoplasm</keyword>
<dbReference type="InterPro" id="IPR003593">
    <property type="entry name" value="AAA+_ATPase"/>
</dbReference>
<sequence length="440" mass="48592">MIKNQLKCRRLTNVLEDIDSLQRKGRVVEAYGTSIKVSGINARIGQQCLISDKSNSHQIYADVVGISGDNAILLPLGSIHGIAQNSEVEVINEKSTIKYSPELIGRILDGMGRPIDSKKLPLASRDIPIYRDAPSPLTRKPINKPVTTGVRSIDSTLTLGIGQRTGIFAPAGGGKSTLLSMIARQSVTDVIVIALIGERGREVREFLEHTLTEEGLSRSVLIISTSDRPAMERLRAAYTATAIAEGFRSEGKNVLLLMDSVTRFARALREIGLSVGEAPVRRGFPSSVFAELPILFERSGNDDKGTMTAFYTVLVEDEETNDPIAEEVRSLLDGHIVLTRKLAQENHYPAIDILNSTSRLINHITEPDHRASISKLRTLISKYNEIEFLVQVGEYEKGSDQIADESISKIEDIKNFLKQDIGDYYPIDDVINQLKRITDE</sequence>
<dbReference type="FunFam" id="3.40.50.12240:FF:000002">
    <property type="entry name" value="Flagellum-specific ATP synthase FliI"/>
    <property type="match status" value="1"/>
</dbReference>
<dbReference type="InterPro" id="IPR040627">
    <property type="entry name" value="T3SS_ATPase_C"/>
</dbReference>
<evidence type="ECO:0000256" key="10">
    <source>
        <dbReference type="ARBA" id="ARBA00034006"/>
    </source>
</evidence>
<dbReference type="EMBL" id="JAEPDI010000001">
    <property type="protein sequence ID" value="MCG7937456.1"/>
    <property type="molecule type" value="Genomic_DNA"/>
</dbReference>
<dbReference type="GO" id="GO:0030257">
    <property type="term" value="C:type III protein secretion system complex"/>
    <property type="evidence" value="ECO:0007669"/>
    <property type="project" value="InterPro"/>
</dbReference>
<dbReference type="GO" id="GO:0046933">
    <property type="term" value="F:proton-transporting ATP synthase activity, rotational mechanism"/>
    <property type="evidence" value="ECO:0007669"/>
    <property type="project" value="TreeGrafter"/>
</dbReference>
<gene>
    <name evidence="12" type="ORF">JAZ04_01170</name>
</gene>
<name>A0A9E4MY42_9GAMM</name>
<dbReference type="GO" id="GO:0005524">
    <property type="term" value="F:ATP binding"/>
    <property type="evidence" value="ECO:0007669"/>
    <property type="project" value="UniProtKB-KW"/>
</dbReference>
<evidence type="ECO:0000313" key="13">
    <source>
        <dbReference type="Proteomes" id="UP000886687"/>
    </source>
</evidence>
<evidence type="ECO:0000256" key="8">
    <source>
        <dbReference type="ARBA" id="ARBA00024342"/>
    </source>
</evidence>
<dbReference type="InterPro" id="IPR005714">
    <property type="entry name" value="ATPase_T3SS_FliI/YscN"/>
</dbReference>
<dbReference type="CDD" id="cd18117">
    <property type="entry name" value="ATP-synt_flagellum-secretory_path_III_N"/>
    <property type="match status" value="1"/>
</dbReference>
<comment type="catalytic activity">
    <reaction evidence="10">
        <text>ATP + H2O + cellular proteinSide 1 = ADP + phosphate + cellular proteinSide 2.</text>
        <dbReference type="EC" id="7.4.2.8"/>
    </reaction>
</comment>
<dbReference type="Pfam" id="PF00006">
    <property type="entry name" value="ATP-synt_ab"/>
    <property type="match status" value="1"/>
</dbReference>
<dbReference type="PROSITE" id="PS00152">
    <property type="entry name" value="ATPASE_ALPHA_BETA"/>
    <property type="match status" value="1"/>
</dbReference>
<proteinExistence type="inferred from homology"/>
<evidence type="ECO:0000256" key="9">
    <source>
        <dbReference type="ARBA" id="ARBA00024382"/>
    </source>
</evidence>
<comment type="caution">
    <text evidence="12">The sequence shown here is derived from an EMBL/GenBank/DDBJ whole genome shotgun (WGS) entry which is preliminary data.</text>
</comment>
<dbReference type="PANTHER" id="PTHR15184:SF9">
    <property type="entry name" value="SPI-1 TYPE 3 SECRETION SYSTEM ATPASE"/>
    <property type="match status" value="1"/>
</dbReference>
<dbReference type="InterPro" id="IPR000194">
    <property type="entry name" value="ATPase_F1/V1/A1_a/bsu_nucl-bd"/>
</dbReference>
<dbReference type="Pfam" id="PF18269">
    <property type="entry name" value="T3SS_ATPase_C"/>
    <property type="match status" value="1"/>
</dbReference>
<dbReference type="SUPFAM" id="SSF52540">
    <property type="entry name" value="P-loop containing nucleoside triphosphate hydrolases"/>
    <property type="match status" value="1"/>
</dbReference>
<dbReference type="NCBIfam" id="TIGR01026">
    <property type="entry name" value="fliI_yscN"/>
    <property type="match status" value="1"/>
</dbReference>
<keyword evidence="4" id="KW-0547">Nucleotide-binding</keyword>
<dbReference type="GO" id="GO:0005737">
    <property type="term" value="C:cytoplasm"/>
    <property type="evidence" value="ECO:0007669"/>
    <property type="project" value="UniProtKB-SubCell"/>
</dbReference>
<dbReference type="GO" id="GO:0016887">
    <property type="term" value="F:ATP hydrolysis activity"/>
    <property type="evidence" value="ECO:0007669"/>
    <property type="project" value="InterPro"/>
</dbReference>
<dbReference type="InterPro" id="IPR004100">
    <property type="entry name" value="ATPase_F1/V1/A1_a/bsu_N"/>
</dbReference>
<dbReference type="InterPro" id="IPR050053">
    <property type="entry name" value="ATPase_alpha/beta_chains"/>
</dbReference>
<keyword evidence="6" id="KW-0653">Protein transport</keyword>
<feature type="domain" description="AAA+ ATPase" evidence="11">
    <location>
        <begin position="161"/>
        <end position="342"/>
    </location>
</feature>
<dbReference type="Gene3D" id="3.40.50.12240">
    <property type="match status" value="1"/>
</dbReference>
<dbReference type="CDD" id="cd01136">
    <property type="entry name" value="ATPase_flagellum-secretory_path_III"/>
    <property type="match status" value="1"/>
</dbReference>
<accession>A0A9E4MY42</accession>
<dbReference type="InterPro" id="IPR027417">
    <property type="entry name" value="P-loop_NTPase"/>
</dbReference>
<evidence type="ECO:0000256" key="1">
    <source>
        <dbReference type="ARBA" id="ARBA00004496"/>
    </source>
</evidence>
<reference evidence="12" key="1">
    <citation type="journal article" date="2021" name="Proc. Natl. Acad. Sci. U.S.A.">
        <title>Global biogeography of chemosynthetic symbionts reveals both localized and globally distributed symbiont groups. .</title>
        <authorList>
            <person name="Osvatic J.T."/>
            <person name="Wilkins L.G.E."/>
            <person name="Leibrecht L."/>
            <person name="Leray M."/>
            <person name="Zauner S."/>
            <person name="Polzin J."/>
            <person name="Camacho Y."/>
            <person name="Gros O."/>
            <person name="van Gils J.A."/>
            <person name="Eisen J.A."/>
            <person name="Petersen J.M."/>
            <person name="Yuen B."/>
        </authorList>
    </citation>
    <scope>NUCLEOTIDE SEQUENCE</scope>
    <source>
        <strain evidence="12">MAGL173</strain>
    </source>
</reference>
<evidence type="ECO:0000259" key="11">
    <source>
        <dbReference type="SMART" id="SM00382"/>
    </source>
</evidence>
<evidence type="ECO:0000256" key="7">
    <source>
        <dbReference type="ARBA" id="ARBA00022967"/>
    </source>
</evidence>
<protein>
    <recommendedName>
        <fullName evidence="9">protein-secreting ATPase</fullName>
        <ecNumber evidence="9">7.4.2.8</ecNumber>
    </recommendedName>
</protein>
<evidence type="ECO:0000256" key="2">
    <source>
        <dbReference type="ARBA" id="ARBA00022448"/>
    </source>
</evidence>
<dbReference type="AlphaFoldDB" id="A0A9E4MY42"/>
<dbReference type="GO" id="GO:0008564">
    <property type="term" value="F:protein-exporting ATPase activity"/>
    <property type="evidence" value="ECO:0007669"/>
    <property type="project" value="UniProtKB-EC"/>
</dbReference>
<evidence type="ECO:0000256" key="4">
    <source>
        <dbReference type="ARBA" id="ARBA00022741"/>
    </source>
</evidence>
<dbReference type="Pfam" id="PF02874">
    <property type="entry name" value="ATP-synt_ab_N"/>
    <property type="match status" value="1"/>
</dbReference>
<evidence type="ECO:0000256" key="3">
    <source>
        <dbReference type="ARBA" id="ARBA00022490"/>
    </source>
</evidence>
<keyword evidence="5" id="KW-0067">ATP-binding</keyword>
<dbReference type="SMART" id="SM00382">
    <property type="entry name" value="AAA"/>
    <property type="match status" value="1"/>
</dbReference>
<dbReference type="PANTHER" id="PTHR15184">
    <property type="entry name" value="ATP SYNTHASE"/>
    <property type="match status" value="1"/>
</dbReference>
<keyword evidence="7" id="KW-1278">Translocase</keyword>
<dbReference type="Proteomes" id="UP000886687">
    <property type="component" value="Unassembled WGS sequence"/>
</dbReference>
<evidence type="ECO:0000313" key="12">
    <source>
        <dbReference type="EMBL" id="MCG7937456.1"/>
    </source>
</evidence>
<organism evidence="12 13">
    <name type="scientific">Candidatus Thiodiazotropha lotti</name>
    <dbReference type="NCBI Taxonomy" id="2792787"/>
    <lineage>
        <taxon>Bacteria</taxon>
        <taxon>Pseudomonadati</taxon>
        <taxon>Pseudomonadota</taxon>
        <taxon>Gammaproteobacteria</taxon>
        <taxon>Chromatiales</taxon>
        <taxon>Sedimenticolaceae</taxon>
        <taxon>Candidatus Thiodiazotropha</taxon>
    </lineage>
</organism>
<dbReference type="InterPro" id="IPR020003">
    <property type="entry name" value="ATPase_a/bsu_AS"/>
</dbReference>
<comment type="subcellular location">
    <subcellularLocation>
        <location evidence="1">Cytoplasm</location>
    </subcellularLocation>
</comment>
<dbReference type="GO" id="GO:0030254">
    <property type="term" value="P:protein secretion by the type III secretion system"/>
    <property type="evidence" value="ECO:0007669"/>
    <property type="project" value="InterPro"/>
</dbReference>
<dbReference type="EC" id="7.4.2.8" evidence="9"/>
<evidence type="ECO:0000256" key="5">
    <source>
        <dbReference type="ARBA" id="ARBA00022840"/>
    </source>
</evidence>
<evidence type="ECO:0000256" key="6">
    <source>
        <dbReference type="ARBA" id="ARBA00022927"/>
    </source>
</evidence>
<keyword evidence="2" id="KW-0813">Transport</keyword>